<evidence type="ECO:0000256" key="2">
    <source>
        <dbReference type="ARBA" id="ARBA00022475"/>
    </source>
</evidence>
<feature type="region of interest" description="Disordered" evidence="8">
    <location>
        <begin position="563"/>
        <end position="608"/>
    </location>
</feature>
<evidence type="ECO:0000256" key="5">
    <source>
        <dbReference type="ARBA" id="ARBA00022692"/>
    </source>
</evidence>
<dbReference type="InterPro" id="IPR038731">
    <property type="entry name" value="RgtA/B/C-like"/>
</dbReference>
<comment type="caution">
    <text evidence="12">The sequence shown here is derived from an EMBL/GenBank/DDBJ whole genome shotgun (WGS) entry which is preliminary data.</text>
</comment>
<evidence type="ECO:0000256" key="6">
    <source>
        <dbReference type="ARBA" id="ARBA00022989"/>
    </source>
</evidence>
<dbReference type="AlphaFoldDB" id="A0A7I9W5P3"/>
<keyword evidence="2" id="KW-1003">Cell membrane</keyword>
<evidence type="ECO:0000256" key="7">
    <source>
        <dbReference type="ARBA" id="ARBA00023136"/>
    </source>
</evidence>
<dbReference type="GO" id="GO:0010041">
    <property type="term" value="P:response to iron(III) ion"/>
    <property type="evidence" value="ECO:0007669"/>
    <property type="project" value="TreeGrafter"/>
</dbReference>
<dbReference type="GO" id="GO:0009103">
    <property type="term" value="P:lipopolysaccharide biosynthetic process"/>
    <property type="evidence" value="ECO:0007669"/>
    <property type="project" value="UniProtKB-ARBA"/>
</dbReference>
<feature type="transmembrane region" description="Helical" evidence="9">
    <location>
        <begin position="304"/>
        <end position="323"/>
    </location>
</feature>
<dbReference type="Pfam" id="PF13231">
    <property type="entry name" value="PMT_2"/>
    <property type="match status" value="1"/>
</dbReference>
<evidence type="ECO:0000256" key="1">
    <source>
        <dbReference type="ARBA" id="ARBA00004651"/>
    </source>
</evidence>
<feature type="transmembrane region" description="Helical" evidence="9">
    <location>
        <begin position="222"/>
        <end position="243"/>
    </location>
</feature>
<evidence type="ECO:0000256" key="4">
    <source>
        <dbReference type="ARBA" id="ARBA00022679"/>
    </source>
</evidence>
<dbReference type="GO" id="GO:0016763">
    <property type="term" value="F:pentosyltransferase activity"/>
    <property type="evidence" value="ECO:0007669"/>
    <property type="project" value="TreeGrafter"/>
</dbReference>
<reference evidence="12 13" key="1">
    <citation type="journal article" date="2019" name="Emerg. Microbes Infect.">
        <title>Comprehensive subspecies identification of 175 nontuberculous mycobacteria species based on 7547 genomic profiles.</title>
        <authorList>
            <person name="Matsumoto Y."/>
            <person name="Kinjo T."/>
            <person name="Motooka D."/>
            <person name="Nabeya D."/>
            <person name="Jung N."/>
            <person name="Uechi K."/>
            <person name="Horii T."/>
            <person name="Iida T."/>
            <person name="Fujita J."/>
            <person name="Nakamura S."/>
        </authorList>
    </citation>
    <scope>NUCLEOTIDE SEQUENCE [LARGE SCALE GENOMIC DNA]</scope>
    <source>
        <strain evidence="12 13">JCM 6377</strain>
    </source>
</reference>
<protein>
    <submittedName>
        <fullName evidence="12">Glycosyl transferase</fullName>
    </submittedName>
</protein>
<keyword evidence="5 9" id="KW-0812">Transmembrane</keyword>
<feature type="transmembrane region" description="Helical" evidence="9">
    <location>
        <begin position="127"/>
        <end position="147"/>
    </location>
</feature>
<feature type="domain" description="Glycosyltransferase RgtA/B/C/D-like" evidence="10">
    <location>
        <begin position="73"/>
        <end position="235"/>
    </location>
</feature>
<keyword evidence="6 9" id="KW-1133">Transmembrane helix</keyword>
<evidence type="ECO:0000259" key="10">
    <source>
        <dbReference type="Pfam" id="PF13231"/>
    </source>
</evidence>
<keyword evidence="3" id="KW-0328">Glycosyltransferase</keyword>
<evidence type="ECO:0000313" key="12">
    <source>
        <dbReference type="EMBL" id="GFG52993.1"/>
    </source>
</evidence>
<dbReference type="PANTHER" id="PTHR33908:SF3">
    <property type="entry name" value="UNDECAPRENYL PHOSPHATE-ALPHA-4-AMINO-4-DEOXY-L-ARABINOSE ARABINOSYL TRANSFERASE"/>
    <property type="match status" value="1"/>
</dbReference>
<feature type="domain" description="Putative mannosyltransferase YkcA/B-like C-terminal" evidence="11">
    <location>
        <begin position="502"/>
        <end position="564"/>
    </location>
</feature>
<evidence type="ECO:0000313" key="13">
    <source>
        <dbReference type="Proteomes" id="UP000465302"/>
    </source>
</evidence>
<dbReference type="EMBL" id="BLKS01000001">
    <property type="protein sequence ID" value="GFG52993.1"/>
    <property type="molecule type" value="Genomic_DNA"/>
</dbReference>
<comment type="subcellular location">
    <subcellularLocation>
        <location evidence="1">Cell membrane</location>
        <topology evidence="1">Multi-pass membrane protein</topology>
    </subcellularLocation>
</comment>
<keyword evidence="7 9" id="KW-0472">Membrane</keyword>
<feature type="transmembrane region" description="Helical" evidence="9">
    <location>
        <begin position="358"/>
        <end position="378"/>
    </location>
</feature>
<dbReference type="InterPro" id="IPR056785">
    <property type="entry name" value="YkcA/B-like_C"/>
</dbReference>
<proteinExistence type="predicted"/>
<dbReference type="Pfam" id="PF24878">
    <property type="entry name" value="YkcB_C"/>
    <property type="match status" value="1"/>
</dbReference>
<organism evidence="12 13">
    <name type="scientific">Mycolicibacterium agri</name>
    <name type="common">Mycobacterium agri</name>
    <dbReference type="NCBI Taxonomy" id="36811"/>
    <lineage>
        <taxon>Bacteria</taxon>
        <taxon>Bacillati</taxon>
        <taxon>Actinomycetota</taxon>
        <taxon>Actinomycetes</taxon>
        <taxon>Mycobacteriales</taxon>
        <taxon>Mycobacteriaceae</taxon>
        <taxon>Mycolicibacterium</taxon>
    </lineage>
</organism>
<keyword evidence="4 12" id="KW-0808">Transferase</keyword>
<evidence type="ECO:0000259" key="11">
    <source>
        <dbReference type="Pfam" id="PF24878"/>
    </source>
</evidence>
<dbReference type="PANTHER" id="PTHR33908">
    <property type="entry name" value="MANNOSYLTRANSFERASE YKCB-RELATED"/>
    <property type="match status" value="1"/>
</dbReference>
<name>A0A7I9W5P3_MYCAG</name>
<feature type="transmembrane region" description="Helical" evidence="9">
    <location>
        <begin position="197"/>
        <end position="215"/>
    </location>
</feature>
<dbReference type="GO" id="GO:0005886">
    <property type="term" value="C:plasma membrane"/>
    <property type="evidence" value="ECO:0007669"/>
    <property type="project" value="UniProtKB-SubCell"/>
</dbReference>
<dbReference type="Proteomes" id="UP000465302">
    <property type="component" value="Unassembled WGS sequence"/>
</dbReference>
<sequence>MRGTVIVMTAVIDRRPRIVLAALLIATAALYLVNLSASGYGNLFYAAAAQAGAQSWSAWFFGSLDAHNFITVDKPPASLWVTGLAVRLFGMNTWSVLAPQALMGAASVGVLYATVRRAFGGDRIGTAAGLLAGAALAGTPAAALIFRFNNPDALLALVLTVAAYCLTRAVATASWRWLALTGVAMGVAFLTKMFEGFLPLPGFALTYLLVAPTSWRHRLVHLLAAAGALVAAAGWWVLAVALIPPTQRPYIGGSTDNTVLQLAVGYNGMSRILGHKRAVSHAWSRLGGMPGPHRLFTAEMANEVSWLLPAALLAAAFGVYLLLRSRLGRGEKAALTMFTGWLLVSGLVFSYMDGMVHPYYTVAMAPAVAGLVGIGAAWAWRDRARWDGRVVLAAMIAMTAAWSAILLHRNAFWPTWLTRCLVVVAVVAAVTVLGLGARRLGAAGVAVGVLAAGCGTVAYAIATATTPHHGTIPTALASTAGPPHDWTGDEASNAQLAKELAATTTEWSAATNGSQSAAALEISSGTPVMAIGGWSGDPVPTLQTFIDDVRAGRITYYIEAGRRDDDSEAGRRDDYSEAGRRDDYSEAGRRRDTPGGGHGEVIFGPNHTGTHTREIAEWVAKHYPGTVIGQTTVYRLT</sequence>
<feature type="transmembrane region" description="Helical" evidence="9">
    <location>
        <begin position="390"/>
        <end position="407"/>
    </location>
</feature>
<evidence type="ECO:0000256" key="3">
    <source>
        <dbReference type="ARBA" id="ARBA00022676"/>
    </source>
</evidence>
<feature type="transmembrane region" description="Helical" evidence="9">
    <location>
        <begin position="442"/>
        <end position="462"/>
    </location>
</feature>
<evidence type="ECO:0000256" key="8">
    <source>
        <dbReference type="SAM" id="MobiDB-lite"/>
    </source>
</evidence>
<feature type="transmembrane region" description="Helical" evidence="9">
    <location>
        <begin position="335"/>
        <end position="352"/>
    </location>
</feature>
<feature type="transmembrane region" description="Helical" evidence="9">
    <location>
        <begin position="413"/>
        <end position="435"/>
    </location>
</feature>
<feature type="transmembrane region" description="Helical" evidence="9">
    <location>
        <begin position="153"/>
        <end position="170"/>
    </location>
</feature>
<evidence type="ECO:0000256" key="9">
    <source>
        <dbReference type="SAM" id="Phobius"/>
    </source>
</evidence>
<accession>A0A7I9W5P3</accession>
<dbReference type="InterPro" id="IPR050297">
    <property type="entry name" value="LipidA_mod_glycosyltrf_83"/>
</dbReference>
<gene>
    <name evidence="12" type="ORF">MAGR_44340</name>
</gene>
<feature type="compositionally biased region" description="Basic and acidic residues" evidence="8">
    <location>
        <begin position="563"/>
        <end position="593"/>
    </location>
</feature>